<dbReference type="AlphaFoldDB" id="A0A0B2R2S1"/>
<dbReference type="InterPro" id="IPR000907">
    <property type="entry name" value="LipOase"/>
</dbReference>
<name>A0A0B2R2S1_GLYSO</name>
<keyword evidence="1" id="KW-0479">Metal-binding</keyword>
<dbReference type="Gene3D" id="1.20.245.10">
    <property type="entry name" value="Lipoxygenase-1, Domain 5"/>
    <property type="match status" value="1"/>
</dbReference>
<dbReference type="EC" id="1.13.11.12" evidence="5"/>
<keyword evidence="2" id="KW-0223">Dioxygenase</keyword>
<dbReference type="SUPFAM" id="SSF48484">
    <property type="entry name" value="Lipoxigenase"/>
    <property type="match status" value="1"/>
</dbReference>
<dbReference type="GO" id="GO:0046872">
    <property type="term" value="F:metal ion binding"/>
    <property type="evidence" value="ECO:0007669"/>
    <property type="project" value="UniProtKB-KW"/>
</dbReference>
<dbReference type="EMBL" id="KN653916">
    <property type="protein sequence ID" value="KHN26308.1"/>
    <property type="molecule type" value="Genomic_DNA"/>
</dbReference>
<dbReference type="PANTHER" id="PTHR11771">
    <property type="entry name" value="LIPOXYGENASE"/>
    <property type="match status" value="1"/>
</dbReference>
<proteinExistence type="predicted"/>
<evidence type="ECO:0000256" key="1">
    <source>
        <dbReference type="ARBA" id="ARBA00022723"/>
    </source>
</evidence>
<evidence type="ECO:0000256" key="3">
    <source>
        <dbReference type="ARBA" id="ARBA00023002"/>
    </source>
</evidence>
<gene>
    <name evidence="5" type="ORF">glysoja_048240</name>
</gene>
<feature type="domain" description="Lipoxygenase" evidence="4">
    <location>
        <begin position="1"/>
        <end position="159"/>
    </location>
</feature>
<dbReference type="InterPro" id="IPR036226">
    <property type="entry name" value="LipOase_C_sf"/>
</dbReference>
<dbReference type="InterPro" id="IPR013819">
    <property type="entry name" value="LipOase_C"/>
</dbReference>
<dbReference type="Proteomes" id="UP000053555">
    <property type="component" value="Unassembled WGS sequence"/>
</dbReference>
<dbReference type="PROSITE" id="PS51393">
    <property type="entry name" value="LIPOXYGENASE_3"/>
    <property type="match status" value="1"/>
</dbReference>
<reference evidence="5" key="1">
    <citation type="submission" date="2014-07" db="EMBL/GenBank/DDBJ databases">
        <title>Identification of a novel salt tolerance gene in wild soybean by whole-genome sequencing.</title>
        <authorList>
            <person name="Lam H.-M."/>
            <person name="Qi X."/>
            <person name="Li M.-W."/>
            <person name="Liu X."/>
            <person name="Xie M."/>
            <person name="Ni M."/>
            <person name="Xu X."/>
        </authorList>
    </citation>
    <scope>NUCLEOTIDE SEQUENCE [LARGE SCALE GENOMIC DNA]</scope>
    <source>
        <tissue evidence="5">Root</tissue>
    </source>
</reference>
<keyword evidence="3 5" id="KW-0560">Oxidoreductase</keyword>
<organism evidence="5">
    <name type="scientific">Glycine soja</name>
    <name type="common">Wild soybean</name>
    <dbReference type="NCBI Taxonomy" id="3848"/>
    <lineage>
        <taxon>Eukaryota</taxon>
        <taxon>Viridiplantae</taxon>
        <taxon>Streptophyta</taxon>
        <taxon>Embryophyta</taxon>
        <taxon>Tracheophyta</taxon>
        <taxon>Spermatophyta</taxon>
        <taxon>Magnoliopsida</taxon>
        <taxon>eudicotyledons</taxon>
        <taxon>Gunneridae</taxon>
        <taxon>Pentapetalae</taxon>
        <taxon>rosids</taxon>
        <taxon>fabids</taxon>
        <taxon>Fabales</taxon>
        <taxon>Fabaceae</taxon>
        <taxon>Papilionoideae</taxon>
        <taxon>50 kb inversion clade</taxon>
        <taxon>NPAAA clade</taxon>
        <taxon>indigoferoid/millettioid clade</taxon>
        <taxon>Phaseoleae</taxon>
        <taxon>Glycine</taxon>
        <taxon>Glycine subgen. Soja</taxon>
    </lineage>
</organism>
<evidence type="ECO:0000259" key="4">
    <source>
        <dbReference type="PROSITE" id="PS51393"/>
    </source>
</evidence>
<dbReference type="GO" id="GO:0034440">
    <property type="term" value="P:lipid oxidation"/>
    <property type="evidence" value="ECO:0007669"/>
    <property type="project" value="InterPro"/>
</dbReference>
<evidence type="ECO:0000313" key="5">
    <source>
        <dbReference type="EMBL" id="KHN26308.1"/>
    </source>
</evidence>
<dbReference type="Pfam" id="PF00305">
    <property type="entry name" value="Lipoxygenase"/>
    <property type="match status" value="1"/>
</dbReference>
<accession>A0A0B2R2S1</accession>
<sequence>MGLDGSVPGFSSPSSHSALVLTIEYDNDSVFGVSFISIDYSMEMSSAVYKNWVFTGQSLPTNLIKRGLAVDDHTSPHGLRLVIKDYPYVVDGLEIWDAIKTWVQEYVNLYYSNDKAVEKDTKLQAWWKEVMEKVPLWRLYPKPSNSKQKIAPRTKNQRV</sequence>
<protein>
    <submittedName>
        <fullName evidence="5">Seed linoleate 9S-lipoxygenase</fullName>
        <ecNumber evidence="5">1.13.11.12</ecNumber>
    </submittedName>
</protein>
<evidence type="ECO:0000256" key="2">
    <source>
        <dbReference type="ARBA" id="ARBA00022964"/>
    </source>
</evidence>
<dbReference type="GO" id="GO:0016165">
    <property type="term" value="F:linoleate 13S-lipoxygenase activity"/>
    <property type="evidence" value="ECO:0007669"/>
    <property type="project" value="UniProtKB-EC"/>
</dbReference>